<dbReference type="OrthoDB" id="6162707at2"/>
<accession>A0A348AQY8</accession>
<dbReference type="KEGG" id="mana:MAMMFC1_04203"/>
<dbReference type="Gene3D" id="2.60.40.4350">
    <property type="match status" value="1"/>
</dbReference>
<protein>
    <submittedName>
        <fullName evidence="1">CRISPR-associated protein</fullName>
    </submittedName>
</protein>
<keyword evidence="2" id="KW-1185">Reference proteome</keyword>
<proteinExistence type="predicted"/>
<gene>
    <name evidence="1" type="ORF">MAMMFC1_04203</name>
</gene>
<evidence type="ECO:0000313" key="2">
    <source>
        <dbReference type="Proteomes" id="UP000276437"/>
    </source>
</evidence>
<evidence type="ECO:0000313" key="1">
    <source>
        <dbReference type="EMBL" id="BBB93486.1"/>
    </source>
</evidence>
<dbReference type="Pfam" id="PF09700">
    <property type="entry name" value="Cas_Cmr3"/>
    <property type="match status" value="1"/>
</dbReference>
<dbReference type="RefSeq" id="WP_158618840.1">
    <property type="nucleotide sequence ID" value="NZ_AP018449.1"/>
</dbReference>
<dbReference type="InterPro" id="IPR019117">
    <property type="entry name" value="CRISPR-assoc_protein_Cmr3"/>
</dbReference>
<dbReference type="Proteomes" id="UP000276437">
    <property type="component" value="Chromosome"/>
</dbReference>
<dbReference type="AlphaFoldDB" id="A0A348AQY8"/>
<organism evidence="1 2">
    <name type="scientific">Methylomusa anaerophila</name>
    <dbReference type="NCBI Taxonomy" id="1930071"/>
    <lineage>
        <taxon>Bacteria</taxon>
        <taxon>Bacillati</taxon>
        <taxon>Bacillota</taxon>
        <taxon>Negativicutes</taxon>
        <taxon>Selenomonadales</taxon>
        <taxon>Sporomusaceae</taxon>
        <taxon>Methylomusa</taxon>
    </lineage>
</organism>
<name>A0A348AQY8_9FIRM</name>
<dbReference type="EMBL" id="AP018449">
    <property type="protein sequence ID" value="BBB93486.1"/>
    <property type="molecule type" value="Genomic_DNA"/>
</dbReference>
<reference evidence="1 2" key="1">
    <citation type="journal article" date="2018" name="Int. J. Syst. Evol. Microbiol.">
        <title>Methylomusa anaerophila gen. nov., sp. nov., an anaerobic methanol-utilizing bacterium isolated from a microbial fuel cell.</title>
        <authorList>
            <person name="Amano N."/>
            <person name="Yamamuro A."/>
            <person name="Miyahara M."/>
            <person name="Kouzuma A."/>
            <person name="Abe T."/>
            <person name="Watanabe K."/>
        </authorList>
    </citation>
    <scope>NUCLEOTIDE SEQUENCE [LARGE SCALE GENOMIC DNA]</scope>
    <source>
        <strain evidence="1 2">MMFC1</strain>
    </source>
</reference>
<sequence>MSKLSLVPADSFFFKGHLTTELGTPSHLVGLFPPRPNTVYGALRAAYIHRHSTFAEFRRGKGGPVKQWMGTPASYGAFRQRAILLAKNRDYLLPLPLDYNFYRLKNSDAGTWRALPLHLEPNSSASSAGVSWTLGLPDREKTAGKTASPGGRYLRLEDWKAGVLQQQSFSAILSLEDDIINDYAKTGIAIGRDSRTAERSYFYQMNMMNLKADCALVALSEPCPDFSEVPLVSLGGENRPWFLSQETNDWKLWSEEQLEEIKSQLQRTPIARIILLTPALWPNNLSFLLDLQTEGEIWQLTPDIEVEPITWATARPELYGGWDIVRHRPKPRQWMMPAGTVIYVKIRENDISPILALADGFTLFADQEECSGMEGFGFAVIAGIKESNQY</sequence>
<dbReference type="Gene3D" id="3.30.70.2940">
    <property type="match status" value="1"/>
</dbReference>